<keyword evidence="3 6" id="KW-1133">Transmembrane helix</keyword>
<comment type="subcellular location">
    <subcellularLocation>
        <location evidence="1">Membrane</location>
        <topology evidence="1">Multi-pass membrane protein</topology>
    </subcellularLocation>
</comment>
<dbReference type="Pfam" id="PF05653">
    <property type="entry name" value="Mg_trans_NIPA"/>
    <property type="match status" value="1"/>
</dbReference>
<feature type="transmembrane region" description="Helical" evidence="6">
    <location>
        <begin position="378"/>
        <end position="400"/>
    </location>
</feature>
<dbReference type="PANTHER" id="PTHR12570:SF82">
    <property type="entry name" value="NIPA-LIKE PROTEIN 3"/>
    <property type="match status" value="1"/>
</dbReference>
<evidence type="ECO:0000256" key="4">
    <source>
        <dbReference type="ARBA" id="ARBA00023136"/>
    </source>
</evidence>
<evidence type="ECO:0000256" key="6">
    <source>
        <dbReference type="SAM" id="Phobius"/>
    </source>
</evidence>
<dbReference type="AlphaFoldDB" id="A0A8K0JNE1"/>
<evidence type="ECO:0000313" key="7">
    <source>
        <dbReference type="EMBL" id="KAG7530610.1"/>
    </source>
</evidence>
<feature type="transmembrane region" description="Helical" evidence="6">
    <location>
        <begin position="439"/>
        <end position="463"/>
    </location>
</feature>
<feature type="transmembrane region" description="Helical" evidence="6">
    <location>
        <begin position="178"/>
        <end position="198"/>
    </location>
</feature>
<feature type="compositionally biased region" description="Low complexity" evidence="5">
    <location>
        <begin position="30"/>
        <end position="49"/>
    </location>
</feature>
<dbReference type="Proteomes" id="UP000812966">
    <property type="component" value="Unassembled WGS sequence"/>
</dbReference>
<feature type="compositionally biased region" description="Polar residues" evidence="5">
    <location>
        <begin position="74"/>
        <end position="83"/>
    </location>
</feature>
<feature type="region of interest" description="Disordered" evidence="5">
    <location>
        <begin position="472"/>
        <end position="637"/>
    </location>
</feature>
<feature type="transmembrane region" description="Helical" evidence="6">
    <location>
        <begin position="107"/>
        <end position="127"/>
    </location>
</feature>
<feature type="transmembrane region" description="Helical" evidence="6">
    <location>
        <begin position="147"/>
        <end position="166"/>
    </location>
</feature>
<dbReference type="GO" id="GO:0015095">
    <property type="term" value="F:magnesium ion transmembrane transporter activity"/>
    <property type="evidence" value="ECO:0007669"/>
    <property type="project" value="InterPro"/>
</dbReference>
<evidence type="ECO:0000256" key="1">
    <source>
        <dbReference type="ARBA" id="ARBA00004141"/>
    </source>
</evidence>
<protein>
    <recommendedName>
        <fullName evidence="9">Magnesium transporter NIPA-domain-containing protein</fullName>
    </recommendedName>
</protein>
<feature type="transmembrane region" description="Helical" evidence="6">
    <location>
        <begin position="248"/>
        <end position="266"/>
    </location>
</feature>
<evidence type="ECO:0000313" key="8">
    <source>
        <dbReference type="Proteomes" id="UP000812966"/>
    </source>
</evidence>
<keyword evidence="4 6" id="KW-0472">Membrane</keyword>
<feature type="compositionally biased region" description="Polar residues" evidence="5">
    <location>
        <begin position="476"/>
        <end position="486"/>
    </location>
</feature>
<keyword evidence="8" id="KW-1185">Reference proteome</keyword>
<dbReference type="GO" id="GO:0016020">
    <property type="term" value="C:membrane"/>
    <property type="evidence" value="ECO:0007669"/>
    <property type="project" value="UniProtKB-SubCell"/>
</dbReference>
<feature type="region of interest" description="Disordered" evidence="5">
    <location>
        <begin position="1"/>
        <end position="88"/>
    </location>
</feature>
<evidence type="ECO:0000256" key="3">
    <source>
        <dbReference type="ARBA" id="ARBA00022989"/>
    </source>
</evidence>
<keyword evidence="2 6" id="KW-0812">Transmembrane</keyword>
<dbReference type="InterPro" id="IPR037185">
    <property type="entry name" value="EmrE-like"/>
</dbReference>
<feature type="transmembrane region" description="Helical" evidence="6">
    <location>
        <begin position="412"/>
        <end position="433"/>
    </location>
</feature>
<gene>
    <name evidence="7" type="ORF">FFLO_04912</name>
</gene>
<name>A0A8K0JNE1_9TREE</name>
<dbReference type="PANTHER" id="PTHR12570">
    <property type="match status" value="1"/>
</dbReference>
<organism evidence="7 8">
    <name type="scientific">Filobasidium floriforme</name>
    <dbReference type="NCBI Taxonomy" id="5210"/>
    <lineage>
        <taxon>Eukaryota</taxon>
        <taxon>Fungi</taxon>
        <taxon>Dikarya</taxon>
        <taxon>Basidiomycota</taxon>
        <taxon>Agaricomycotina</taxon>
        <taxon>Tremellomycetes</taxon>
        <taxon>Filobasidiales</taxon>
        <taxon>Filobasidiaceae</taxon>
        <taxon>Filobasidium</taxon>
    </lineage>
</organism>
<proteinExistence type="predicted"/>
<comment type="caution">
    <text evidence="7">The sequence shown here is derived from an EMBL/GenBank/DDBJ whole genome shotgun (WGS) entry which is preliminary data.</text>
</comment>
<sequence>MDVDQNPTAGEETDPTQTEPDLSEPGTGGDVVTLQPTTTTTATSTLDQPQPEETGSSGNGNDVNPDITLDEDGNVTSGNNTSPLIVDVGGPEAHGDVVGEGNPAVNLILGLLIVLGSSALNAFGLNLTKLDHMRNSQLPKAQRKPDYLRPMWVAGMVAYIVAFAVGSTLSLRYLRSDWVAPLGSTSLIFNFLFAKWLVGTPVTKEDVRGTALIVVAVILILIFSSINHGLDGSISLERLSSLWSRPNWLSYFFIIAFLTFFTYLVTRTLTLILKSRESLSPSLPSFDPDAPAASLGGRKKADTSNAVVKFIKRGMALWSKGQMAAVNRGERLLERTPDERLLWLTGVGWAVVGGSLAGACLVFTKAVVKLLQLPGRPFTHPVALVTLFFVAVTAILQIICLNKGLKAADSTLIVPLFYAGYTVLGFVNSLIFLNQSGAYETWVLVAVFMSIGLLVGGVVLLSLKKTDVDAEPTAGRGNTISATNPSMRLHPIHNSRNQGGAAAVSSARDGNGRPTNTRTRSNSARSPMGKLSEDGYGLGTENQAWAIGDISDDDSDVDAGGKDKGRASSSRPREEGERGGLLFDEAEEEEEEARRARNGAKPSEDPSIYASVEARVDSDDEDEDPFGDFKESKTKDR</sequence>
<evidence type="ECO:0008006" key="9">
    <source>
        <dbReference type="Google" id="ProtNLM"/>
    </source>
</evidence>
<feature type="transmembrane region" description="Helical" evidence="6">
    <location>
        <begin position="210"/>
        <end position="228"/>
    </location>
</feature>
<feature type="compositionally biased region" description="Polar residues" evidence="5">
    <location>
        <begin position="513"/>
        <end position="525"/>
    </location>
</feature>
<accession>A0A8K0JNE1</accession>
<dbReference type="SUPFAM" id="SSF103481">
    <property type="entry name" value="Multidrug resistance efflux transporter EmrE"/>
    <property type="match status" value="1"/>
</dbReference>
<evidence type="ECO:0000256" key="5">
    <source>
        <dbReference type="SAM" id="MobiDB-lite"/>
    </source>
</evidence>
<feature type="transmembrane region" description="Helical" evidence="6">
    <location>
        <begin position="341"/>
        <end position="366"/>
    </location>
</feature>
<dbReference type="InterPro" id="IPR008521">
    <property type="entry name" value="Mg_trans_NIPA"/>
</dbReference>
<feature type="compositionally biased region" description="Basic and acidic residues" evidence="5">
    <location>
        <begin position="627"/>
        <end position="637"/>
    </location>
</feature>
<reference evidence="7" key="1">
    <citation type="submission" date="2020-04" db="EMBL/GenBank/DDBJ databases">
        <title>Analysis of mating type loci in Filobasidium floriforme.</title>
        <authorList>
            <person name="Nowrousian M."/>
        </authorList>
    </citation>
    <scope>NUCLEOTIDE SEQUENCE</scope>
    <source>
        <strain evidence="7">CBS 6242</strain>
    </source>
</reference>
<feature type="compositionally biased region" description="Polar residues" evidence="5">
    <location>
        <begin position="51"/>
        <end position="62"/>
    </location>
</feature>
<dbReference type="EMBL" id="JABELV010000113">
    <property type="protein sequence ID" value="KAG7530610.1"/>
    <property type="molecule type" value="Genomic_DNA"/>
</dbReference>
<feature type="compositionally biased region" description="Basic and acidic residues" evidence="5">
    <location>
        <begin position="559"/>
        <end position="578"/>
    </location>
</feature>
<evidence type="ECO:0000256" key="2">
    <source>
        <dbReference type="ARBA" id="ARBA00022692"/>
    </source>
</evidence>